<evidence type="ECO:0000313" key="2">
    <source>
        <dbReference type="Proteomes" id="UP000297646"/>
    </source>
</evidence>
<evidence type="ECO:0000313" key="1">
    <source>
        <dbReference type="EMBL" id="TGE76120.1"/>
    </source>
</evidence>
<dbReference type="Proteomes" id="UP000297646">
    <property type="component" value="Unassembled WGS sequence"/>
</dbReference>
<dbReference type="AlphaFoldDB" id="A0A4Z0S0Z7"/>
<organism evidence="1 2">
    <name type="scientific">Weissella confusa</name>
    <name type="common">Lactobacillus confusus</name>
    <dbReference type="NCBI Taxonomy" id="1583"/>
    <lineage>
        <taxon>Bacteria</taxon>
        <taxon>Bacillati</taxon>
        <taxon>Bacillota</taxon>
        <taxon>Bacilli</taxon>
        <taxon>Lactobacillales</taxon>
        <taxon>Lactobacillaceae</taxon>
        <taxon>Weissella</taxon>
    </lineage>
</organism>
<accession>A0A4Z0S0Z7</accession>
<proteinExistence type="predicted"/>
<gene>
    <name evidence="1" type="ORF">C6P11_00040</name>
</gene>
<reference evidence="1 2" key="1">
    <citation type="submission" date="2018-03" db="EMBL/GenBank/DDBJ databases">
        <title>Genome sequencing of Weissella confusa isolates.</title>
        <authorList>
            <person name="Kajala I."/>
            <person name="Baruah R."/>
            <person name="Bergsveinson J."/>
            <person name="Juvonen R."/>
            <person name="Ziola B."/>
        </authorList>
    </citation>
    <scope>NUCLEOTIDE SEQUENCE [LARGE SCALE GENOMIC DNA]</scope>
    <source>
        <strain evidence="1 2">VTT E-062653</strain>
    </source>
</reference>
<comment type="caution">
    <text evidence="1">The sequence shown here is derived from an EMBL/GenBank/DDBJ whole genome shotgun (WGS) entry which is preliminary data.</text>
</comment>
<dbReference type="EMBL" id="PVSN01000001">
    <property type="protein sequence ID" value="TGE76120.1"/>
    <property type="molecule type" value="Genomic_DNA"/>
</dbReference>
<protein>
    <submittedName>
        <fullName evidence="1">Uncharacterized protein</fullName>
    </submittedName>
</protein>
<dbReference type="RefSeq" id="WP_135517864.1">
    <property type="nucleotide sequence ID" value="NZ_PVSN01000001.1"/>
</dbReference>
<name>A0A4Z0S0Z7_WEICO</name>
<sequence length="117" mass="12552">MHHLSRTVMLFSTIILGGIALTTSFDGKTNSETIFASEVLQKTSTSSSATNLKPGVYDVTAYNYKTGGAYEPGTVPTQGNNGTESKFAKYFDSKQQVTINNDGTATITFHLDSKKSA</sequence>